<proteinExistence type="inferred from homology"/>
<protein>
    <submittedName>
        <fullName evidence="3">6-phosphogluconolactonase</fullName>
    </submittedName>
</protein>
<name>A0A1X7E9V0_TRICW</name>
<dbReference type="STRING" id="28094.SAMN06295900_10589"/>
<evidence type="ECO:0000256" key="2">
    <source>
        <dbReference type="ARBA" id="ARBA00022526"/>
    </source>
</evidence>
<dbReference type="Proteomes" id="UP000192911">
    <property type="component" value="Unassembled WGS sequence"/>
</dbReference>
<comment type="similarity">
    <text evidence="1">Belongs to the cycloisomerase 2 family.</text>
</comment>
<dbReference type="EMBL" id="FXAH01000005">
    <property type="protein sequence ID" value="SMF30004.1"/>
    <property type="molecule type" value="Genomic_DNA"/>
</dbReference>
<dbReference type="InterPro" id="IPR019405">
    <property type="entry name" value="Lactonase_7-beta_prop"/>
</dbReference>
<dbReference type="PANTHER" id="PTHR30344">
    <property type="entry name" value="6-PHOSPHOGLUCONOLACTONASE-RELATED"/>
    <property type="match status" value="1"/>
</dbReference>
<dbReference type="SUPFAM" id="SSF51004">
    <property type="entry name" value="C-terminal (heme d1) domain of cytochrome cd1-nitrite reductase"/>
    <property type="match status" value="1"/>
</dbReference>
<dbReference type="InterPro" id="IPR050282">
    <property type="entry name" value="Cycloisomerase_2"/>
</dbReference>
<gene>
    <name evidence="3" type="ORF">SAMN06295900_10589</name>
</gene>
<dbReference type="InterPro" id="IPR011048">
    <property type="entry name" value="Haem_d1_sf"/>
</dbReference>
<dbReference type="InterPro" id="IPR015943">
    <property type="entry name" value="WD40/YVTN_repeat-like_dom_sf"/>
</dbReference>
<evidence type="ECO:0000313" key="3">
    <source>
        <dbReference type="EMBL" id="SMF30004.1"/>
    </source>
</evidence>
<dbReference type="Gene3D" id="2.130.10.10">
    <property type="entry name" value="YVTN repeat-like/Quinoprotein amine dehydrogenase"/>
    <property type="match status" value="1"/>
</dbReference>
<accession>A0A1X7E9V0</accession>
<evidence type="ECO:0000256" key="1">
    <source>
        <dbReference type="ARBA" id="ARBA00005564"/>
    </source>
</evidence>
<dbReference type="AlphaFoldDB" id="A0A1X7E9V0"/>
<sequence length="428" mass="45798">MPPASPWAHSGDRHPGVTGGLCERRRPACLFSIGQRDMTPSFLKTMWSRYGASAVVTAMALWAAMQSLDNRAAALSKDSAEFVYIGTQDRRIHVLRFDTSTGELAEIGPAAEGPRSTWVTAHPRLPMLYAVDDDNSKQGSVTAYAVNRETGALARIDEVETGGSGTTNLYLDVPSATLLAANYGGGSVASIALNDEGGLGPRISTIKETGSGPNRRQASAHAHSAVVDPSGRYVLVPDLGADRVFVYGFDRATHRLLPDDHKPARSFVAPPGSGPRHIAFGSSGQFAYLLTELSAQVMTFRWDASEGRLTLVQTLPITRAQFDGVKSGAGIAVSRDGRFLYVEDRGEDALVVFRIDEASGELSPVQRIASGGEKPWGFALDPSGRWMLVANQRSGRVNVFGIDPVSGRLSDTGHWADVVTPVSVAFMK</sequence>
<keyword evidence="2" id="KW-0313">Glucose metabolism</keyword>
<keyword evidence="2" id="KW-0119">Carbohydrate metabolism</keyword>
<dbReference type="GO" id="GO:0017057">
    <property type="term" value="F:6-phosphogluconolactonase activity"/>
    <property type="evidence" value="ECO:0007669"/>
    <property type="project" value="TreeGrafter"/>
</dbReference>
<dbReference type="GO" id="GO:0005829">
    <property type="term" value="C:cytosol"/>
    <property type="evidence" value="ECO:0007669"/>
    <property type="project" value="TreeGrafter"/>
</dbReference>
<keyword evidence="4" id="KW-1185">Reference proteome</keyword>
<dbReference type="PANTHER" id="PTHR30344:SF1">
    <property type="entry name" value="6-PHOSPHOGLUCONOLACTONASE"/>
    <property type="match status" value="1"/>
</dbReference>
<reference evidence="4" key="1">
    <citation type="submission" date="2017-04" db="EMBL/GenBank/DDBJ databases">
        <authorList>
            <person name="Varghese N."/>
            <person name="Submissions S."/>
        </authorList>
    </citation>
    <scope>NUCLEOTIDE SEQUENCE [LARGE SCALE GENOMIC DNA]</scope>
    <source>
        <strain evidence="4">Ballard 720</strain>
    </source>
</reference>
<dbReference type="Pfam" id="PF10282">
    <property type="entry name" value="Lactonase"/>
    <property type="match status" value="1"/>
</dbReference>
<organism evidence="3 4">
    <name type="scientific">Trinickia caryophylli</name>
    <name type="common">Paraburkholderia caryophylli</name>
    <dbReference type="NCBI Taxonomy" id="28094"/>
    <lineage>
        <taxon>Bacteria</taxon>
        <taxon>Pseudomonadati</taxon>
        <taxon>Pseudomonadota</taxon>
        <taxon>Betaproteobacteria</taxon>
        <taxon>Burkholderiales</taxon>
        <taxon>Burkholderiaceae</taxon>
        <taxon>Trinickia</taxon>
    </lineage>
</organism>
<evidence type="ECO:0000313" key="4">
    <source>
        <dbReference type="Proteomes" id="UP000192911"/>
    </source>
</evidence>
<dbReference type="GO" id="GO:0006006">
    <property type="term" value="P:glucose metabolic process"/>
    <property type="evidence" value="ECO:0007669"/>
    <property type="project" value="UniProtKB-KW"/>
</dbReference>